<dbReference type="Pfam" id="PF03544">
    <property type="entry name" value="TonB_C"/>
    <property type="match status" value="1"/>
</dbReference>
<gene>
    <name evidence="12" type="ORF">HHL28_04280</name>
</gene>
<evidence type="ECO:0000256" key="5">
    <source>
        <dbReference type="ARBA" id="ARBA00022519"/>
    </source>
</evidence>
<evidence type="ECO:0000259" key="11">
    <source>
        <dbReference type="PROSITE" id="PS52015"/>
    </source>
</evidence>
<keyword evidence="13" id="KW-1185">Reference proteome</keyword>
<dbReference type="EMBL" id="CP051775">
    <property type="protein sequence ID" value="QJE72417.1"/>
    <property type="molecule type" value="Genomic_DNA"/>
</dbReference>
<evidence type="ECO:0000313" key="12">
    <source>
        <dbReference type="EMBL" id="QJE72417.1"/>
    </source>
</evidence>
<dbReference type="NCBIfam" id="TIGR01352">
    <property type="entry name" value="tonB_Cterm"/>
    <property type="match status" value="1"/>
</dbReference>
<dbReference type="PANTHER" id="PTHR33446">
    <property type="entry name" value="PROTEIN TONB-RELATED"/>
    <property type="match status" value="1"/>
</dbReference>
<feature type="domain" description="TonB C-terminal" evidence="11">
    <location>
        <begin position="125"/>
        <end position="220"/>
    </location>
</feature>
<keyword evidence="5" id="KW-0997">Cell inner membrane</keyword>
<dbReference type="Proteomes" id="UP000501891">
    <property type="component" value="Chromosome"/>
</dbReference>
<evidence type="ECO:0000256" key="1">
    <source>
        <dbReference type="ARBA" id="ARBA00004383"/>
    </source>
</evidence>
<dbReference type="GO" id="GO:0015031">
    <property type="term" value="P:protein transport"/>
    <property type="evidence" value="ECO:0007669"/>
    <property type="project" value="UniProtKB-KW"/>
</dbReference>
<evidence type="ECO:0000256" key="3">
    <source>
        <dbReference type="ARBA" id="ARBA00022448"/>
    </source>
</evidence>
<dbReference type="KEGG" id="acru:HHL28_04280"/>
<comment type="similarity">
    <text evidence="2">Belongs to the TonB family.</text>
</comment>
<protein>
    <submittedName>
        <fullName evidence="12">Energy transducer TonB</fullName>
    </submittedName>
</protein>
<evidence type="ECO:0000256" key="6">
    <source>
        <dbReference type="ARBA" id="ARBA00022692"/>
    </source>
</evidence>
<evidence type="ECO:0000256" key="7">
    <source>
        <dbReference type="ARBA" id="ARBA00022927"/>
    </source>
</evidence>
<keyword evidence="3" id="KW-0813">Transport</keyword>
<evidence type="ECO:0000256" key="8">
    <source>
        <dbReference type="ARBA" id="ARBA00022989"/>
    </source>
</evidence>
<accession>A0A858R4V6</accession>
<evidence type="ECO:0000313" key="13">
    <source>
        <dbReference type="Proteomes" id="UP000501891"/>
    </source>
</evidence>
<dbReference type="SUPFAM" id="SSF74653">
    <property type="entry name" value="TolA/TonB C-terminal domain"/>
    <property type="match status" value="1"/>
</dbReference>
<dbReference type="InterPro" id="IPR037682">
    <property type="entry name" value="TonB_C"/>
</dbReference>
<name>A0A858R4V6_9PROT</name>
<keyword evidence="9" id="KW-0472">Membrane</keyword>
<dbReference type="GO" id="GO:0005886">
    <property type="term" value="C:plasma membrane"/>
    <property type="evidence" value="ECO:0007669"/>
    <property type="project" value="UniProtKB-SubCell"/>
</dbReference>
<evidence type="ECO:0000256" key="10">
    <source>
        <dbReference type="SAM" id="MobiDB-lite"/>
    </source>
</evidence>
<dbReference type="InterPro" id="IPR051045">
    <property type="entry name" value="TonB-dependent_transducer"/>
</dbReference>
<organism evidence="12 13">
    <name type="scientific">Aerophototrophica crusticola</name>
    <dbReference type="NCBI Taxonomy" id="1709002"/>
    <lineage>
        <taxon>Bacteria</taxon>
        <taxon>Pseudomonadati</taxon>
        <taxon>Pseudomonadota</taxon>
        <taxon>Alphaproteobacteria</taxon>
        <taxon>Rhodospirillales</taxon>
        <taxon>Rhodospirillaceae</taxon>
        <taxon>Aerophototrophica</taxon>
    </lineage>
</organism>
<dbReference type="PROSITE" id="PS52015">
    <property type="entry name" value="TONB_CTD"/>
    <property type="match status" value="1"/>
</dbReference>
<dbReference type="GO" id="GO:0055085">
    <property type="term" value="P:transmembrane transport"/>
    <property type="evidence" value="ECO:0007669"/>
    <property type="project" value="InterPro"/>
</dbReference>
<dbReference type="InterPro" id="IPR006260">
    <property type="entry name" value="TonB/TolA_C"/>
</dbReference>
<feature type="region of interest" description="Disordered" evidence="10">
    <location>
        <begin position="92"/>
        <end position="119"/>
    </location>
</feature>
<sequence>MVAVPLNHRRAAHSPARIAGLAAVGAAHLGLALYVLSQPSLLTFTPVKPPVMEVTTRTETVKELPPPPPVTETVTTQVTNRIPTVTTTINIETPPASANRPVATAPADTVTGPTPVAGVPAKRAIVPGRIDPKTWTAPEYPSQSVRLEEEGRVVLRLFCDVSGRITVAEIAEGSGKPRLDNAALTQARRGGWTCQPGTVDGKPDGTWFDLSYRFKLEGGR</sequence>
<evidence type="ECO:0000256" key="9">
    <source>
        <dbReference type="ARBA" id="ARBA00023136"/>
    </source>
</evidence>
<dbReference type="AlphaFoldDB" id="A0A858R4V6"/>
<keyword evidence="4" id="KW-1003">Cell membrane</keyword>
<keyword evidence="7" id="KW-0653">Protein transport</keyword>
<dbReference type="Gene3D" id="3.30.1150.10">
    <property type="match status" value="1"/>
</dbReference>
<comment type="subcellular location">
    <subcellularLocation>
        <location evidence="1">Cell inner membrane</location>
        <topology evidence="1">Single-pass membrane protein</topology>
        <orientation evidence="1">Periplasmic side</orientation>
    </subcellularLocation>
</comment>
<proteinExistence type="inferred from homology"/>
<reference evidence="12" key="1">
    <citation type="submission" date="2020-04" db="EMBL/GenBank/DDBJ databases">
        <title>A desert anoxygenic phototrophic bacterium fixes CO2 using RubisCO under aerobic conditions.</title>
        <authorList>
            <person name="Tang K."/>
        </authorList>
    </citation>
    <scope>NUCLEOTIDE SEQUENCE [LARGE SCALE GENOMIC DNA]</scope>
    <source>
        <strain evidence="12">MIMtkB3</strain>
    </source>
</reference>
<keyword evidence="6" id="KW-0812">Transmembrane</keyword>
<evidence type="ECO:0000256" key="4">
    <source>
        <dbReference type="ARBA" id="ARBA00022475"/>
    </source>
</evidence>
<keyword evidence="8" id="KW-1133">Transmembrane helix</keyword>
<evidence type="ECO:0000256" key="2">
    <source>
        <dbReference type="ARBA" id="ARBA00006555"/>
    </source>
</evidence>